<dbReference type="PANTHER" id="PTHR43047:SF78">
    <property type="entry name" value="SENSORY_REGULATORY PROTEIN RPFC"/>
    <property type="match status" value="1"/>
</dbReference>
<dbReference type="PROSITE" id="PS50112">
    <property type="entry name" value="PAS"/>
    <property type="match status" value="1"/>
</dbReference>
<keyword evidence="5" id="KW-0418">Kinase</keyword>
<keyword evidence="11" id="KW-1185">Reference proteome</keyword>
<protein>
    <recommendedName>
        <fullName evidence="2">histidine kinase</fullName>
        <ecNumber evidence="2">2.7.13.3</ecNumber>
    </recommendedName>
</protein>
<dbReference type="InterPro" id="IPR003594">
    <property type="entry name" value="HATPase_dom"/>
</dbReference>
<dbReference type="Gene3D" id="1.10.287.130">
    <property type="match status" value="1"/>
</dbReference>
<name>A0ABU5IC70_9BURK</name>
<proteinExistence type="predicted"/>
<comment type="caution">
    <text evidence="10">The sequence shown here is derived from an EMBL/GenBank/DDBJ whole genome shotgun (WGS) entry which is preliminary data.</text>
</comment>
<dbReference type="SUPFAM" id="SSF55874">
    <property type="entry name" value="ATPase domain of HSP90 chaperone/DNA topoisomerase II/histidine kinase"/>
    <property type="match status" value="1"/>
</dbReference>
<keyword evidence="4" id="KW-0808">Transferase</keyword>
<dbReference type="InterPro" id="IPR000700">
    <property type="entry name" value="PAS-assoc_C"/>
</dbReference>
<dbReference type="PRINTS" id="PR00344">
    <property type="entry name" value="BCTRLSENSOR"/>
</dbReference>
<dbReference type="Gene3D" id="3.30.450.20">
    <property type="entry name" value="PAS domain"/>
    <property type="match status" value="2"/>
</dbReference>
<dbReference type="SMART" id="SM00086">
    <property type="entry name" value="PAC"/>
    <property type="match status" value="2"/>
</dbReference>
<dbReference type="RefSeq" id="WP_322464808.1">
    <property type="nucleotide sequence ID" value="NZ_JAXOJX010000006.1"/>
</dbReference>
<dbReference type="Pfam" id="PF13426">
    <property type="entry name" value="PAS_9"/>
    <property type="match status" value="1"/>
</dbReference>
<dbReference type="InterPro" id="IPR003661">
    <property type="entry name" value="HisK_dim/P_dom"/>
</dbReference>
<dbReference type="InterPro" id="IPR036097">
    <property type="entry name" value="HisK_dim/P_sf"/>
</dbReference>
<dbReference type="InterPro" id="IPR005467">
    <property type="entry name" value="His_kinase_dom"/>
</dbReference>
<dbReference type="Pfam" id="PF00512">
    <property type="entry name" value="HisKA"/>
    <property type="match status" value="1"/>
</dbReference>
<keyword evidence="3" id="KW-0597">Phosphoprotein</keyword>
<dbReference type="InterPro" id="IPR001610">
    <property type="entry name" value="PAC"/>
</dbReference>
<evidence type="ECO:0000313" key="11">
    <source>
        <dbReference type="Proteomes" id="UP001293718"/>
    </source>
</evidence>
<dbReference type="Gene3D" id="3.30.565.10">
    <property type="entry name" value="Histidine kinase-like ATPase, C-terminal domain"/>
    <property type="match status" value="1"/>
</dbReference>
<evidence type="ECO:0000313" key="10">
    <source>
        <dbReference type="EMBL" id="MDZ5456186.1"/>
    </source>
</evidence>
<dbReference type="SMART" id="SM00091">
    <property type="entry name" value="PAS"/>
    <property type="match status" value="2"/>
</dbReference>
<dbReference type="PROSITE" id="PS50109">
    <property type="entry name" value="HIS_KIN"/>
    <property type="match status" value="1"/>
</dbReference>
<evidence type="ECO:0000259" key="9">
    <source>
        <dbReference type="PROSITE" id="PS50113"/>
    </source>
</evidence>
<dbReference type="Pfam" id="PF02518">
    <property type="entry name" value="HATPase_c"/>
    <property type="match status" value="1"/>
</dbReference>
<evidence type="ECO:0000256" key="4">
    <source>
        <dbReference type="ARBA" id="ARBA00022679"/>
    </source>
</evidence>
<feature type="domain" description="PAC" evidence="9">
    <location>
        <begin position="244"/>
        <end position="296"/>
    </location>
</feature>
<evidence type="ECO:0000256" key="2">
    <source>
        <dbReference type="ARBA" id="ARBA00012438"/>
    </source>
</evidence>
<dbReference type="PROSITE" id="PS50113">
    <property type="entry name" value="PAC"/>
    <property type="match status" value="2"/>
</dbReference>
<dbReference type="SUPFAM" id="SSF47384">
    <property type="entry name" value="Homodimeric domain of signal transducing histidine kinase"/>
    <property type="match status" value="1"/>
</dbReference>
<feature type="domain" description="PAC" evidence="9">
    <location>
        <begin position="76"/>
        <end position="128"/>
    </location>
</feature>
<evidence type="ECO:0000256" key="3">
    <source>
        <dbReference type="ARBA" id="ARBA00022553"/>
    </source>
</evidence>
<keyword evidence="10" id="KW-0067">ATP-binding</keyword>
<accession>A0ABU5IC70</accession>
<evidence type="ECO:0000259" key="8">
    <source>
        <dbReference type="PROSITE" id="PS50112"/>
    </source>
</evidence>
<dbReference type="Pfam" id="PF00989">
    <property type="entry name" value="PAS"/>
    <property type="match status" value="1"/>
</dbReference>
<dbReference type="NCBIfam" id="TIGR00229">
    <property type="entry name" value="sensory_box"/>
    <property type="match status" value="2"/>
</dbReference>
<feature type="coiled-coil region" evidence="6">
    <location>
        <begin position="116"/>
        <end position="150"/>
    </location>
</feature>
<dbReference type="PANTHER" id="PTHR43047">
    <property type="entry name" value="TWO-COMPONENT HISTIDINE PROTEIN KINASE"/>
    <property type="match status" value="1"/>
</dbReference>
<dbReference type="CDD" id="cd16922">
    <property type="entry name" value="HATPase_EvgS-ArcB-TorS-like"/>
    <property type="match status" value="1"/>
</dbReference>
<dbReference type="SUPFAM" id="SSF55785">
    <property type="entry name" value="PYP-like sensor domain (PAS domain)"/>
    <property type="match status" value="2"/>
</dbReference>
<evidence type="ECO:0000256" key="6">
    <source>
        <dbReference type="SAM" id="Coils"/>
    </source>
</evidence>
<comment type="catalytic activity">
    <reaction evidence="1">
        <text>ATP + protein L-histidine = ADP + protein N-phospho-L-histidine.</text>
        <dbReference type="EC" id="2.7.13.3"/>
    </reaction>
</comment>
<reference evidence="10 11" key="1">
    <citation type="submission" date="2023-11" db="EMBL/GenBank/DDBJ databases">
        <title>Draft genome of Azohydromonas lata strain H1 (DSM1123), a polyhydroxyalkanoate producer.</title>
        <authorList>
            <person name="Traversa D."/>
            <person name="D'Addabbo P."/>
            <person name="Pazzani C."/>
            <person name="Manzari C."/>
            <person name="Chiara M."/>
            <person name="Scrascia M."/>
        </authorList>
    </citation>
    <scope>NUCLEOTIDE SEQUENCE [LARGE SCALE GENOMIC DNA]</scope>
    <source>
        <strain evidence="10 11">H1</strain>
    </source>
</reference>
<keyword evidence="10" id="KW-0547">Nucleotide-binding</keyword>
<keyword evidence="6" id="KW-0175">Coiled coil</keyword>
<dbReference type="InterPro" id="IPR035965">
    <property type="entry name" value="PAS-like_dom_sf"/>
</dbReference>
<dbReference type="SMART" id="SM00388">
    <property type="entry name" value="HisKA"/>
    <property type="match status" value="1"/>
</dbReference>
<evidence type="ECO:0000256" key="1">
    <source>
        <dbReference type="ARBA" id="ARBA00000085"/>
    </source>
</evidence>
<evidence type="ECO:0000256" key="5">
    <source>
        <dbReference type="ARBA" id="ARBA00022777"/>
    </source>
</evidence>
<feature type="domain" description="Histidine kinase" evidence="7">
    <location>
        <begin position="314"/>
        <end position="539"/>
    </location>
</feature>
<evidence type="ECO:0000259" key="7">
    <source>
        <dbReference type="PROSITE" id="PS50109"/>
    </source>
</evidence>
<dbReference type="EC" id="2.7.13.3" evidence="2"/>
<dbReference type="CDD" id="cd00082">
    <property type="entry name" value="HisKA"/>
    <property type="match status" value="1"/>
</dbReference>
<organism evidence="10 11">
    <name type="scientific">Azohydromonas lata</name>
    <dbReference type="NCBI Taxonomy" id="45677"/>
    <lineage>
        <taxon>Bacteria</taxon>
        <taxon>Pseudomonadati</taxon>
        <taxon>Pseudomonadota</taxon>
        <taxon>Betaproteobacteria</taxon>
        <taxon>Burkholderiales</taxon>
        <taxon>Sphaerotilaceae</taxon>
        <taxon>Azohydromonas</taxon>
    </lineage>
</organism>
<dbReference type="InterPro" id="IPR013767">
    <property type="entry name" value="PAS_fold"/>
</dbReference>
<dbReference type="EMBL" id="JAXOJX010000006">
    <property type="protein sequence ID" value="MDZ5456186.1"/>
    <property type="molecule type" value="Genomic_DNA"/>
</dbReference>
<dbReference type="SMART" id="SM00387">
    <property type="entry name" value="HATPase_c"/>
    <property type="match status" value="1"/>
</dbReference>
<dbReference type="InterPro" id="IPR004358">
    <property type="entry name" value="Sig_transdc_His_kin-like_C"/>
</dbReference>
<dbReference type="CDD" id="cd00130">
    <property type="entry name" value="PAS"/>
    <property type="match status" value="2"/>
</dbReference>
<sequence length="547" mass="59399">MDDAWPPAELIAALDLASVFVRGPDGTVLHWSRGCERLYGWSSQEAIGRKAHELLHTEFPVPQAEIRAALERDGEWSGDVRNTTRDGHEIVVAVRKLLRRDDGGRVTAVAEAVTDVTDARQAKAALAELIATLEQQVHQRTTELQHLAEREQALLAIAGSAIIATDLSGRITSINPAAEALLRMPATHALGRLELDFRDHAELLAQLHRYPREVLEHCGHLPLWLSTAARSTLSVMPAELEGGQRSEWTYVRADGTRVVCLMSISLLRNTQGEPSGFLSVMADLSERKALEEQLRERTRQAEAANRAKSAFLAHMSHELRTPLNAVIGLSELLRQRTTLPADAARFVSHIHDAGQQLLALVSDVLDLSRIEAGEMALESVPFNLPALLATALDLVRPQADTKGLILHADVAPELPATVVGDPLRLRQVLLNLLSNAVKFTAQGRVTLHAHWSEPGPGSTGASMLWLDVVDTGMGIALAEQQRIFEPFTQADASITRRFGGTGLGLSIVQRLVKMMGGTVRLESTPGRGSTFKVRLPLAAAQDGADAA</sequence>
<dbReference type="InterPro" id="IPR000014">
    <property type="entry name" value="PAS"/>
</dbReference>
<feature type="domain" description="PAS" evidence="8">
    <location>
        <begin position="19"/>
        <end position="58"/>
    </location>
</feature>
<dbReference type="InterPro" id="IPR036890">
    <property type="entry name" value="HATPase_C_sf"/>
</dbReference>
<dbReference type="GO" id="GO:0005524">
    <property type="term" value="F:ATP binding"/>
    <property type="evidence" value="ECO:0007669"/>
    <property type="project" value="UniProtKB-KW"/>
</dbReference>
<dbReference type="Proteomes" id="UP001293718">
    <property type="component" value="Unassembled WGS sequence"/>
</dbReference>
<gene>
    <name evidence="10" type="ORF">SM757_06335</name>
</gene>